<keyword evidence="3" id="KW-1003">Cell membrane</keyword>
<dbReference type="AlphaFoldDB" id="X0XKD9"/>
<dbReference type="PANTHER" id="PTHR43134:SF1">
    <property type="entry name" value="SIGNAL RECOGNITION PARTICLE RECEPTOR SUBUNIT ALPHA"/>
    <property type="match status" value="1"/>
</dbReference>
<evidence type="ECO:0000259" key="11">
    <source>
        <dbReference type="SMART" id="SM00962"/>
    </source>
</evidence>
<dbReference type="InterPro" id="IPR003593">
    <property type="entry name" value="AAA+_ATPase"/>
</dbReference>
<dbReference type="GO" id="GO:0003924">
    <property type="term" value="F:GTPase activity"/>
    <property type="evidence" value="ECO:0007669"/>
    <property type="project" value="TreeGrafter"/>
</dbReference>
<evidence type="ECO:0000256" key="2">
    <source>
        <dbReference type="ARBA" id="ARBA00008531"/>
    </source>
</evidence>
<dbReference type="GO" id="GO:0006614">
    <property type="term" value="P:SRP-dependent cotranslational protein targeting to membrane"/>
    <property type="evidence" value="ECO:0007669"/>
    <property type="project" value="InterPro"/>
</dbReference>
<dbReference type="Gene3D" id="3.40.50.300">
    <property type="entry name" value="P-loop containing nucleotide triphosphate hydrolases"/>
    <property type="match status" value="1"/>
</dbReference>
<dbReference type="NCBIfam" id="TIGR00064">
    <property type="entry name" value="ftsY"/>
    <property type="match status" value="1"/>
</dbReference>
<keyword evidence="8" id="KW-0472">Membrane</keyword>
<dbReference type="FunFam" id="3.40.50.300:FF:000053">
    <property type="entry name" value="Signal recognition particle receptor FtsY"/>
    <property type="match status" value="1"/>
</dbReference>
<keyword evidence="4" id="KW-0963">Cytoplasm</keyword>
<evidence type="ECO:0000256" key="5">
    <source>
        <dbReference type="ARBA" id="ARBA00022741"/>
    </source>
</evidence>
<accession>X0XKD9</accession>
<feature type="non-terminal residue" evidence="12">
    <location>
        <position position="1"/>
    </location>
</feature>
<dbReference type="InterPro" id="IPR004390">
    <property type="entry name" value="SR_rcpt_FtsY"/>
</dbReference>
<dbReference type="GO" id="GO:0005737">
    <property type="term" value="C:cytoplasm"/>
    <property type="evidence" value="ECO:0007669"/>
    <property type="project" value="UniProtKB-ARBA"/>
</dbReference>
<dbReference type="PANTHER" id="PTHR43134">
    <property type="entry name" value="SIGNAL RECOGNITION PARTICLE RECEPTOR SUBUNIT ALPHA"/>
    <property type="match status" value="1"/>
</dbReference>
<feature type="domain" description="SRP54-type proteins GTP-binding" evidence="11">
    <location>
        <begin position="71"/>
        <end position="247"/>
    </location>
</feature>
<dbReference type="InterPro" id="IPR036225">
    <property type="entry name" value="SRP/SRP_N"/>
</dbReference>
<dbReference type="GO" id="GO:0005886">
    <property type="term" value="C:plasma membrane"/>
    <property type="evidence" value="ECO:0007669"/>
    <property type="project" value="UniProtKB-SubCell"/>
</dbReference>
<dbReference type="EMBL" id="BARS01045836">
    <property type="protein sequence ID" value="GAG37103.1"/>
    <property type="molecule type" value="Genomic_DNA"/>
</dbReference>
<evidence type="ECO:0000256" key="9">
    <source>
        <dbReference type="ARBA" id="ARBA00023170"/>
    </source>
</evidence>
<evidence type="ECO:0000259" key="10">
    <source>
        <dbReference type="SMART" id="SM00382"/>
    </source>
</evidence>
<dbReference type="Gene3D" id="1.20.120.140">
    <property type="entry name" value="Signal recognition particle SRP54, nucleotide-binding domain"/>
    <property type="match status" value="1"/>
</dbReference>
<sequence>DEALLEELEEALILADAGPRLAMQIVDRIREKYRNKEIENAEDILDFLKDMLAEGLAPEEEMRLARNPDGPTVVLFVGVNGTGKTTTTAKLACFLKDQGRTVLLAAADTFRAAASEQLDIWAKRVGVDIVRHADGADPAAVVFDACDAARARGADYILVDTAGRIHTKSNLMQQLDKIRRVAAKKIDGAPHEVLLVLDATTGQNALSQARTFTKGAGVTGLVLAKLDGTAKGGVVIAINREIRLPIK</sequence>
<comment type="similarity">
    <text evidence="2">Belongs to the GTP-binding SRP family.</text>
</comment>
<keyword evidence="5" id="KW-0547">Nucleotide-binding</keyword>
<dbReference type="SMART" id="SM00962">
    <property type="entry name" value="SRP54"/>
    <property type="match status" value="1"/>
</dbReference>
<evidence type="ECO:0008006" key="13">
    <source>
        <dbReference type="Google" id="ProtNLM"/>
    </source>
</evidence>
<name>X0XKD9_9ZZZZ</name>
<evidence type="ECO:0000256" key="6">
    <source>
        <dbReference type="ARBA" id="ARBA00022801"/>
    </source>
</evidence>
<proteinExistence type="inferred from homology"/>
<dbReference type="InterPro" id="IPR027417">
    <property type="entry name" value="P-loop_NTPase"/>
</dbReference>
<reference evidence="12" key="1">
    <citation type="journal article" date="2014" name="Front. Microbiol.">
        <title>High frequency of phylogenetically diverse reductive dehalogenase-homologous genes in deep subseafloor sedimentary metagenomes.</title>
        <authorList>
            <person name="Kawai M."/>
            <person name="Futagami T."/>
            <person name="Toyoda A."/>
            <person name="Takaki Y."/>
            <person name="Nishi S."/>
            <person name="Hori S."/>
            <person name="Arai W."/>
            <person name="Tsubouchi T."/>
            <person name="Morono Y."/>
            <person name="Uchiyama I."/>
            <person name="Ito T."/>
            <person name="Fujiyama A."/>
            <person name="Inagaki F."/>
            <person name="Takami H."/>
        </authorList>
    </citation>
    <scope>NUCLEOTIDE SEQUENCE</scope>
    <source>
        <strain evidence="12">Expedition CK06-06</strain>
    </source>
</reference>
<dbReference type="SMART" id="SM00382">
    <property type="entry name" value="AAA"/>
    <property type="match status" value="1"/>
</dbReference>
<keyword evidence="6" id="KW-0378">Hydrolase</keyword>
<feature type="non-terminal residue" evidence="12">
    <location>
        <position position="247"/>
    </location>
</feature>
<keyword evidence="9" id="KW-0675">Receptor</keyword>
<keyword evidence="7" id="KW-0342">GTP-binding</keyword>
<organism evidence="12">
    <name type="scientific">marine sediment metagenome</name>
    <dbReference type="NCBI Taxonomy" id="412755"/>
    <lineage>
        <taxon>unclassified sequences</taxon>
        <taxon>metagenomes</taxon>
        <taxon>ecological metagenomes</taxon>
    </lineage>
</organism>
<evidence type="ECO:0000256" key="7">
    <source>
        <dbReference type="ARBA" id="ARBA00023134"/>
    </source>
</evidence>
<dbReference type="GO" id="GO:0005047">
    <property type="term" value="F:signal recognition particle binding"/>
    <property type="evidence" value="ECO:0007669"/>
    <property type="project" value="TreeGrafter"/>
</dbReference>
<evidence type="ECO:0000256" key="3">
    <source>
        <dbReference type="ARBA" id="ARBA00022475"/>
    </source>
</evidence>
<comment type="caution">
    <text evidence="12">The sequence shown here is derived from an EMBL/GenBank/DDBJ whole genome shotgun (WGS) entry which is preliminary data.</text>
</comment>
<evidence type="ECO:0000313" key="12">
    <source>
        <dbReference type="EMBL" id="GAG37103.1"/>
    </source>
</evidence>
<protein>
    <recommendedName>
        <fullName evidence="13">SRP54-type proteins GTP-binding domain-containing protein</fullName>
    </recommendedName>
</protein>
<dbReference type="InterPro" id="IPR000897">
    <property type="entry name" value="SRP54_GTPase_dom"/>
</dbReference>
<feature type="domain" description="AAA+ ATPase" evidence="10">
    <location>
        <begin position="70"/>
        <end position="217"/>
    </location>
</feature>
<gene>
    <name evidence="12" type="ORF">S01H1_69078</name>
</gene>
<evidence type="ECO:0000256" key="8">
    <source>
        <dbReference type="ARBA" id="ARBA00023136"/>
    </source>
</evidence>
<dbReference type="Pfam" id="PF02881">
    <property type="entry name" value="SRP54_N"/>
    <property type="match status" value="1"/>
</dbReference>
<dbReference type="Pfam" id="PF00448">
    <property type="entry name" value="SRP54"/>
    <property type="match status" value="1"/>
</dbReference>
<dbReference type="InterPro" id="IPR013822">
    <property type="entry name" value="Signal_recog_particl_SRP54_hlx"/>
</dbReference>
<comment type="subcellular location">
    <subcellularLocation>
        <location evidence="1">Cell membrane</location>
        <topology evidence="1">Peripheral membrane protein</topology>
        <orientation evidence="1">Cytoplasmic side</orientation>
    </subcellularLocation>
</comment>
<dbReference type="SUPFAM" id="SSF52540">
    <property type="entry name" value="P-loop containing nucleoside triphosphate hydrolases"/>
    <property type="match status" value="1"/>
</dbReference>
<dbReference type="InterPro" id="IPR042101">
    <property type="entry name" value="SRP54_N_sf"/>
</dbReference>
<evidence type="ECO:0000256" key="4">
    <source>
        <dbReference type="ARBA" id="ARBA00022490"/>
    </source>
</evidence>
<dbReference type="GO" id="GO:0005525">
    <property type="term" value="F:GTP binding"/>
    <property type="evidence" value="ECO:0007669"/>
    <property type="project" value="UniProtKB-KW"/>
</dbReference>
<evidence type="ECO:0000256" key="1">
    <source>
        <dbReference type="ARBA" id="ARBA00004413"/>
    </source>
</evidence>
<dbReference type="SUPFAM" id="SSF47364">
    <property type="entry name" value="Domain of the SRP/SRP receptor G-proteins"/>
    <property type="match status" value="1"/>
</dbReference>